<dbReference type="SUPFAM" id="SSF161098">
    <property type="entry name" value="MetI-like"/>
    <property type="match status" value="1"/>
</dbReference>
<feature type="transmembrane region" description="Helical" evidence="9">
    <location>
        <begin position="48"/>
        <end position="69"/>
    </location>
</feature>
<dbReference type="Proteomes" id="UP001612915">
    <property type="component" value="Unassembled WGS sequence"/>
</dbReference>
<evidence type="ECO:0000313" key="14">
    <source>
        <dbReference type="Proteomes" id="UP001612915"/>
    </source>
</evidence>
<evidence type="ECO:0000256" key="7">
    <source>
        <dbReference type="ARBA" id="ARBA00022989"/>
    </source>
</evidence>
<evidence type="ECO:0000256" key="4">
    <source>
        <dbReference type="ARBA" id="ARBA00022475"/>
    </source>
</evidence>
<dbReference type="CDD" id="cd06261">
    <property type="entry name" value="TM_PBP2"/>
    <property type="match status" value="1"/>
</dbReference>
<sequence length="347" mass="36723">MTIDIGDTVVVTPPESGEAGDSGPGWRPYGRLSVADQIFAWVARLSGAVVLGIMGLVGVFLAGRAWLALSDAGFRFFTVQAWEPDSGNFGVAGILVGTILIGLLAICMALPLALATALYISEYAPARLKRTFISAVDLMAAVPSVVFGLWGVFFLQEHAVSALDWFTTYFRWIPLFDVPAREDPHDPLRTLTDLKSSTFMAAMVVGMMVTPIACSIMREAFAQAPVGEREGALALGATRWGMIRSVVLPYGRGAIIGGTMLGLGRALGETITVAMIISPVFVIQPHVLYKGGISVSSLIALQYGTASPFAISALFAAGFVLFLMTMAVNFLAATFVSRSRSGAASEA</sequence>
<accession>A0ABW8AHP1</accession>
<evidence type="ECO:0000256" key="11">
    <source>
        <dbReference type="SAM" id="MobiDB-lite"/>
    </source>
</evidence>
<dbReference type="InterPro" id="IPR000515">
    <property type="entry name" value="MetI-like"/>
</dbReference>
<keyword evidence="5 10" id="KW-0592">Phosphate transport</keyword>
<comment type="function">
    <text evidence="10">Part of the binding-protein-dependent transport system for phosphate; probably responsible for the translocation of the substrate across the membrane.</text>
</comment>
<feature type="transmembrane region" description="Helical" evidence="9">
    <location>
        <begin position="309"/>
        <end position="332"/>
    </location>
</feature>
<feature type="transmembrane region" description="Helical" evidence="9">
    <location>
        <begin position="89"/>
        <end position="120"/>
    </location>
</feature>
<keyword evidence="14" id="KW-1185">Reference proteome</keyword>
<evidence type="ECO:0000256" key="3">
    <source>
        <dbReference type="ARBA" id="ARBA00022448"/>
    </source>
</evidence>
<feature type="transmembrane region" description="Helical" evidence="9">
    <location>
        <begin position="270"/>
        <end position="289"/>
    </location>
</feature>
<dbReference type="InterPro" id="IPR035906">
    <property type="entry name" value="MetI-like_sf"/>
</dbReference>
<feature type="region of interest" description="Disordered" evidence="11">
    <location>
        <begin position="1"/>
        <end position="24"/>
    </location>
</feature>
<evidence type="ECO:0000259" key="12">
    <source>
        <dbReference type="PROSITE" id="PS50928"/>
    </source>
</evidence>
<dbReference type="Pfam" id="PF00528">
    <property type="entry name" value="BPD_transp_1"/>
    <property type="match status" value="1"/>
</dbReference>
<evidence type="ECO:0000256" key="5">
    <source>
        <dbReference type="ARBA" id="ARBA00022592"/>
    </source>
</evidence>
<dbReference type="NCBIfam" id="TIGR02138">
    <property type="entry name" value="phosphate_pstC"/>
    <property type="match status" value="1"/>
</dbReference>
<evidence type="ECO:0000256" key="9">
    <source>
        <dbReference type="RuleBase" id="RU363032"/>
    </source>
</evidence>
<dbReference type="PROSITE" id="PS50928">
    <property type="entry name" value="ABC_TM1"/>
    <property type="match status" value="1"/>
</dbReference>
<dbReference type="PANTHER" id="PTHR30425">
    <property type="entry name" value="PHOSPHATE TRANSPORT SYSTEM PERMEASE PROTEIN PST"/>
    <property type="match status" value="1"/>
</dbReference>
<dbReference type="RefSeq" id="WP_398273521.1">
    <property type="nucleotide sequence ID" value="NZ_JBITLV010000001.1"/>
</dbReference>
<comment type="subcellular location">
    <subcellularLocation>
        <location evidence="1 9">Cell membrane</location>
        <topology evidence="1 9">Multi-pass membrane protein</topology>
    </subcellularLocation>
</comment>
<proteinExistence type="inferred from homology"/>
<evidence type="ECO:0000313" key="13">
    <source>
        <dbReference type="EMBL" id="MFI7585517.1"/>
    </source>
</evidence>
<comment type="caution">
    <text evidence="13">The sequence shown here is derived from an EMBL/GenBank/DDBJ whole genome shotgun (WGS) entry which is preliminary data.</text>
</comment>
<evidence type="ECO:0000256" key="10">
    <source>
        <dbReference type="RuleBase" id="RU363054"/>
    </source>
</evidence>
<keyword evidence="8 9" id="KW-0472">Membrane</keyword>
<gene>
    <name evidence="13" type="primary">pstC</name>
    <name evidence="13" type="ORF">ACIB24_00410</name>
</gene>
<feature type="transmembrane region" description="Helical" evidence="9">
    <location>
        <begin position="198"/>
        <end position="217"/>
    </location>
</feature>
<evidence type="ECO:0000256" key="8">
    <source>
        <dbReference type="ARBA" id="ARBA00023136"/>
    </source>
</evidence>
<evidence type="ECO:0000256" key="6">
    <source>
        <dbReference type="ARBA" id="ARBA00022692"/>
    </source>
</evidence>
<keyword evidence="6 9" id="KW-0812">Transmembrane</keyword>
<protein>
    <recommendedName>
        <fullName evidence="10">Phosphate transport system permease protein</fullName>
    </recommendedName>
</protein>
<organism evidence="13 14">
    <name type="scientific">Spongisporangium articulatum</name>
    <dbReference type="NCBI Taxonomy" id="3362603"/>
    <lineage>
        <taxon>Bacteria</taxon>
        <taxon>Bacillati</taxon>
        <taxon>Actinomycetota</taxon>
        <taxon>Actinomycetes</taxon>
        <taxon>Kineosporiales</taxon>
        <taxon>Kineosporiaceae</taxon>
        <taxon>Spongisporangium</taxon>
    </lineage>
</organism>
<dbReference type="InterPro" id="IPR011864">
    <property type="entry name" value="Phosphate_PstC"/>
</dbReference>
<keyword evidence="4 10" id="KW-1003">Cell membrane</keyword>
<name>A0ABW8AHP1_9ACTN</name>
<dbReference type="EMBL" id="JBITLV010000001">
    <property type="protein sequence ID" value="MFI7585517.1"/>
    <property type="molecule type" value="Genomic_DNA"/>
</dbReference>
<comment type="similarity">
    <text evidence="2 10">Belongs to the binding-protein-dependent transport system permease family. CysTW subfamily.</text>
</comment>
<feature type="domain" description="ABC transmembrane type-1" evidence="12">
    <location>
        <begin position="95"/>
        <end position="332"/>
    </location>
</feature>
<evidence type="ECO:0000256" key="1">
    <source>
        <dbReference type="ARBA" id="ARBA00004651"/>
    </source>
</evidence>
<keyword evidence="3 9" id="KW-0813">Transport</keyword>
<reference evidence="13 14" key="1">
    <citation type="submission" date="2024-10" db="EMBL/GenBank/DDBJ databases">
        <title>The Natural Products Discovery Center: Release of the First 8490 Sequenced Strains for Exploring Actinobacteria Biosynthetic Diversity.</title>
        <authorList>
            <person name="Kalkreuter E."/>
            <person name="Kautsar S.A."/>
            <person name="Yang D."/>
            <person name="Bader C.D."/>
            <person name="Teijaro C.N."/>
            <person name="Fluegel L."/>
            <person name="Davis C.M."/>
            <person name="Simpson J.R."/>
            <person name="Lauterbach L."/>
            <person name="Steele A.D."/>
            <person name="Gui C."/>
            <person name="Meng S."/>
            <person name="Li G."/>
            <person name="Viehrig K."/>
            <person name="Ye F."/>
            <person name="Su P."/>
            <person name="Kiefer A.F."/>
            <person name="Nichols A."/>
            <person name="Cepeda A.J."/>
            <person name="Yan W."/>
            <person name="Fan B."/>
            <person name="Jiang Y."/>
            <person name="Adhikari A."/>
            <person name="Zheng C.-J."/>
            <person name="Schuster L."/>
            <person name="Cowan T.M."/>
            <person name="Smanski M.J."/>
            <person name="Chevrette M.G."/>
            <person name="De Carvalho L.P.S."/>
            <person name="Shen B."/>
        </authorList>
    </citation>
    <scope>NUCLEOTIDE SEQUENCE [LARGE SCALE GENOMIC DNA]</scope>
    <source>
        <strain evidence="13 14">NPDC049639</strain>
    </source>
</reference>
<feature type="transmembrane region" description="Helical" evidence="9">
    <location>
        <begin position="132"/>
        <end position="155"/>
    </location>
</feature>
<dbReference type="InterPro" id="IPR051124">
    <property type="entry name" value="Phosphate_Transport_Permease"/>
</dbReference>
<dbReference type="Gene3D" id="1.10.3720.10">
    <property type="entry name" value="MetI-like"/>
    <property type="match status" value="1"/>
</dbReference>
<keyword evidence="7 9" id="KW-1133">Transmembrane helix</keyword>
<evidence type="ECO:0000256" key="2">
    <source>
        <dbReference type="ARBA" id="ARBA00007069"/>
    </source>
</evidence>
<dbReference type="PANTHER" id="PTHR30425:SF1">
    <property type="entry name" value="PHOSPHATE TRANSPORT SYSTEM PERMEASE PROTEIN PSTC"/>
    <property type="match status" value="1"/>
</dbReference>